<dbReference type="Pfam" id="PF21722">
    <property type="entry name" value="Gly_rich_2"/>
    <property type="match status" value="1"/>
</dbReference>
<dbReference type="EMBL" id="CAAHFG010000001">
    <property type="protein sequence ID" value="VGO12519.1"/>
    <property type="molecule type" value="Genomic_DNA"/>
</dbReference>
<dbReference type="InterPro" id="IPR013320">
    <property type="entry name" value="ConA-like_dom_sf"/>
</dbReference>
<dbReference type="AlphaFoldDB" id="A0A6C2TY40"/>
<proteinExistence type="predicted"/>
<accession>A0A6C2TY40</accession>
<feature type="domain" description="Glycine-rich" evidence="2">
    <location>
        <begin position="829"/>
        <end position="1058"/>
    </location>
</feature>
<protein>
    <recommendedName>
        <fullName evidence="2">Glycine-rich domain-containing protein</fullName>
    </recommendedName>
</protein>
<feature type="region of interest" description="Disordered" evidence="1">
    <location>
        <begin position="970"/>
        <end position="1041"/>
    </location>
</feature>
<feature type="compositionally biased region" description="Gly residues" evidence="1">
    <location>
        <begin position="970"/>
        <end position="1000"/>
    </location>
</feature>
<evidence type="ECO:0000313" key="3">
    <source>
        <dbReference type="EMBL" id="VGO12519.1"/>
    </source>
</evidence>
<gene>
    <name evidence="3" type="ORF">PDESU_01072</name>
</gene>
<evidence type="ECO:0000256" key="1">
    <source>
        <dbReference type="SAM" id="MobiDB-lite"/>
    </source>
</evidence>
<dbReference type="Gene3D" id="2.60.120.200">
    <property type="match status" value="1"/>
</dbReference>
<feature type="compositionally biased region" description="Gly residues" evidence="1">
    <location>
        <begin position="1009"/>
        <end position="1035"/>
    </location>
</feature>
<keyword evidence="4" id="KW-1185">Reference proteome</keyword>
<evidence type="ECO:0000313" key="4">
    <source>
        <dbReference type="Proteomes" id="UP000366872"/>
    </source>
</evidence>
<dbReference type="Proteomes" id="UP000366872">
    <property type="component" value="Unassembled WGS sequence"/>
</dbReference>
<dbReference type="SUPFAM" id="SSF49899">
    <property type="entry name" value="Concanavalin A-like lectins/glucanases"/>
    <property type="match status" value="1"/>
</dbReference>
<sequence length="1127" mass="118327">MRVKMKMRAIVLIVSVVFSTSVSLGYEVWYGMPYLPANAGTTEIDQWDIVAPQLQGINANFRDAQRPEEERNTRDTWKASLDQMPNARNNALVALPRPEFQYSPGGMGQKTLEEALQLRWNQENQYGITINYLMLYNERPQENPDLPVIEYTDAEVQQIRDWLDNNGHSQVILCWDVRSFAPDEQLYSEKPAFTGIMMEGSPYLWESNSGRRKEYIQWALANPLVKDKEWVMQTPVRNISGMNLYESMRWFMRYIPQILGGFDFWRRDDVSMLTITYGPTDKHLPELESGETQYGNSIMGFQLSIIEQKALFEGYHGAITEAQAESRDRIIYDMPPEGPASGLLAHWPLDEGSGTIAGDASGYGFDGELLNGVTWGSDAERGTYAVFDGVNDRITTPLNNALADTNDFTWAWWAKSTLPATDTTQKGAIMVGNRYGNTGDQSFEFIKFTPQGAQLANTDNAGTIEKYEYADIPQNEWHHYAMVKTGTSYQWYVDGVAQGVASNFVYSESSTIPFLIGGDDDGSGTKVNEHFQGCIDDVVLYRQALTPTEIDDVINGIYLPTITLVTLGTPVDSTEPTAWSDGQAPHGGADYVIPDTGNLRGESGTTTFPGASLKVEAGGKFQVRSLDSSSQITTVNNLILAGGTGANYTQLAAGTGTGEINVLDGKVTNSGASRLVTYASVTRSLKVLSQISGDGTLQAGGGASVIVDNAANTFYGTWEADAGTTLTFTSGGAVGTADVDVLDGGTLQILGTWDSGASLSVADTATTQVDLGSYSWFVSSLLFGGSSVEGGTRTASELNALGANSVFTGTGTLTVVPEGSVYVSAVYNTPGTVMWTCPEGITYIQVECWGGGGAGGGAKLTATSGGAGGGGAAAGAYARVMNVPVTPGNTYSLTIPAAATCSSGFTDGQRFNGSAVTFTGDGGETVTAAGGQGGACHIGSANGPAGIGSTTGCVGDQFYKGGSGGNYGSNNGGSGGGGPSDLADGGDGSTTETGGGGLGAIGSDPDHNGGNGANGRGAGNTGLPGNTPGGGGGGAKSQMQDGEYIGGSGGLGQIIITYLQLPAVESPVLEHSMSAGGMVFSWTGSGFKVQSRTNLMDGAWSDVPGGDVTLVNVIPTNGAAFYRLIEQ</sequence>
<dbReference type="Pfam" id="PF13385">
    <property type="entry name" value="Laminin_G_3"/>
    <property type="match status" value="1"/>
</dbReference>
<evidence type="ECO:0000259" key="2">
    <source>
        <dbReference type="Pfam" id="PF21722"/>
    </source>
</evidence>
<name>A0A6C2TY40_PONDE</name>
<dbReference type="InterPro" id="IPR049304">
    <property type="entry name" value="Gly_rich_dom"/>
</dbReference>
<reference evidence="3 4" key="1">
    <citation type="submission" date="2019-04" db="EMBL/GenBank/DDBJ databases">
        <authorList>
            <person name="Van Vliet M D."/>
        </authorList>
    </citation>
    <scope>NUCLEOTIDE SEQUENCE [LARGE SCALE GENOMIC DNA]</scope>
    <source>
        <strain evidence="3 4">F1</strain>
    </source>
</reference>
<organism evidence="3 4">
    <name type="scientific">Pontiella desulfatans</name>
    <dbReference type="NCBI Taxonomy" id="2750659"/>
    <lineage>
        <taxon>Bacteria</taxon>
        <taxon>Pseudomonadati</taxon>
        <taxon>Kiritimatiellota</taxon>
        <taxon>Kiritimatiellia</taxon>
        <taxon>Kiritimatiellales</taxon>
        <taxon>Pontiellaceae</taxon>
        <taxon>Pontiella</taxon>
    </lineage>
</organism>